<comment type="caution">
    <text evidence="2">The sequence shown here is derived from an EMBL/GenBank/DDBJ whole genome shotgun (WGS) entry which is preliminary data.</text>
</comment>
<dbReference type="Proteomes" id="UP001201980">
    <property type="component" value="Unassembled WGS sequence"/>
</dbReference>
<feature type="transmembrane region" description="Helical" evidence="1">
    <location>
        <begin position="221"/>
        <end position="241"/>
    </location>
</feature>
<proteinExistence type="predicted"/>
<evidence type="ECO:0000256" key="1">
    <source>
        <dbReference type="SAM" id="Phobius"/>
    </source>
</evidence>
<accession>A0AAD5WXV6</accession>
<keyword evidence="1" id="KW-0472">Membrane</keyword>
<evidence type="ECO:0008006" key="4">
    <source>
        <dbReference type="Google" id="ProtNLM"/>
    </source>
</evidence>
<keyword evidence="1" id="KW-1133">Transmembrane helix</keyword>
<dbReference type="AlphaFoldDB" id="A0AAD5WXV6"/>
<dbReference type="EMBL" id="JAKWBI020000007">
    <property type="protein sequence ID" value="KAJ2906905.1"/>
    <property type="molecule type" value="Genomic_DNA"/>
</dbReference>
<feature type="transmembrane region" description="Helical" evidence="1">
    <location>
        <begin position="362"/>
        <end position="384"/>
    </location>
</feature>
<protein>
    <recommendedName>
        <fullName evidence="4">Integral membrane protein</fullName>
    </recommendedName>
</protein>
<dbReference type="InterPro" id="IPR026749">
    <property type="entry name" value="Tmem135"/>
</dbReference>
<dbReference type="PANTHER" id="PTHR12459:SF15">
    <property type="entry name" value="TRANSMEMBRANE PROTEIN 135"/>
    <property type="match status" value="1"/>
</dbReference>
<name>A0AAD5WXV6_9PEZI</name>
<dbReference type="PANTHER" id="PTHR12459">
    <property type="entry name" value="TRANSMEMBRANE PROTEIN 135-RELATED"/>
    <property type="match status" value="1"/>
</dbReference>
<keyword evidence="1" id="KW-0812">Transmembrane</keyword>
<sequence length="507" mass="56555">MASLPLSDRMRPLLKDGLRPFNTTIPPLLRPLIRAYMLGYASAVAPRVLTLMLQYLSRRKNVKGDHDATRKPFLHVLWKVVRKGFDLQRFPAFCAALVGGSTLLQARLPVGHLVARWAKSLSTQGRSRLTRWISTFVAAWLSLLLLQSKQTASFTDTIGDEVVENGIKPRVFRYAGRTLDLSLFAVVRAVDVVVGTLWSRRKAQRMTAGDWSKVDSLLSRLVDPAIFATSSALIMWTWIYLPDRLPQAYNKWITSAAAVDGRLTEALRRLRSGELRYGERNGQEILLQPMCAEYKVPLEWGDPAKAIPFPCELVHMGCGPSCEVHALSRFYRSFRWAMTTYLPLTLALQLRKSTRVYGIKTATISAMRSSAFLGGFITLFYYGVCLARTRLGPHILGKDTDARVKIDGGLCVGVGCALCGWSILIEKAGRRNDMALFVAPRALATCFPRRYSLEKQWRENLAFAFSTAIVFTSVMEDKESVRGVFGKLLGKVMEQPGRPSVSGGIDG</sequence>
<keyword evidence="3" id="KW-1185">Reference proteome</keyword>
<evidence type="ECO:0000313" key="3">
    <source>
        <dbReference type="Proteomes" id="UP001201980"/>
    </source>
</evidence>
<reference evidence="2" key="1">
    <citation type="submission" date="2022-07" db="EMBL/GenBank/DDBJ databases">
        <title>Draft genome sequence of Zalerion maritima ATCC 34329, a (micro)plastics degrading marine fungus.</title>
        <authorList>
            <person name="Paco A."/>
            <person name="Goncalves M.F.M."/>
            <person name="Rocha-Santos T.A.P."/>
            <person name="Alves A."/>
        </authorList>
    </citation>
    <scope>NUCLEOTIDE SEQUENCE</scope>
    <source>
        <strain evidence="2">ATCC 34329</strain>
    </source>
</reference>
<organism evidence="2 3">
    <name type="scientific">Zalerion maritima</name>
    <dbReference type="NCBI Taxonomy" id="339359"/>
    <lineage>
        <taxon>Eukaryota</taxon>
        <taxon>Fungi</taxon>
        <taxon>Dikarya</taxon>
        <taxon>Ascomycota</taxon>
        <taxon>Pezizomycotina</taxon>
        <taxon>Sordariomycetes</taxon>
        <taxon>Lulworthiomycetidae</taxon>
        <taxon>Lulworthiales</taxon>
        <taxon>Lulworthiaceae</taxon>
        <taxon>Zalerion</taxon>
    </lineage>
</organism>
<gene>
    <name evidence="2" type="ORF">MKZ38_009768</name>
</gene>
<evidence type="ECO:0000313" key="2">
    <source>
        <dbReference type="EMBL" id="KAJ2906905.1"/>
    </source>
</evidence>
<feature type="transmembrane region" description="Helical" evidence="1">
    <location>
        <begin position="404"/>
        <end position="424"/>
    </location>
</feature>